<evidence type="ECO:0000313" key="1">
    <source>
        <dbReference type="EMBL" id="CAB4128290.1"/>
    </source>
</evidence>
<accession>A0A6J5L6N1</accession>
<organism evidence="1">
    <name type="scientific">uncultured Caudovirales phage</name>
    <dbReference type="NCBI Taxonomy" id="2100421"/>
    <lineage>
        <taxon>Viruses</taxon>
        <taxon>Duplodnaviria</taxon>
        <taxon>Heunggongvirae</taxon>
        <taxon>Uroviricota</taxon>
        <taxon>Caudoviricetes</taxon>
        <taxon>Peduoviridae</taxon>
        <taxon>Maltschvirus</taxon>
        <taxon>Maltschvirus maltsch</taxon>
    </lineage>
</organism>
<gene>
    <name evidence="1" type="ORF">UFOVP106_47</name>
</gene>
<proteinExistence type="predicted"/>
<name>A0A6J5L6N1_9CAUD</name>
<dbReference type="EMBL" id="LR796225">
    <property type="protein sequence ID" value="CAB4128290.1"/>
    <property type="molecule type" value="Genomic_DNA"/>
</dbReference>
<protein>
    <submittedName>
        <fullName evidence="1">Uncharacterized protein</fullName>
    </submittedName>
</protein>
<reference evidence="1" key="1">
    <citation type="submission" date="2020-04" db="EMBL/GenBank/DDBJ databases">
        <authorList>
            <person name="Chiriac C."/>
            <person name="Salcher M."/>
            <person name="Ghai R."/>
            <person name="Kavagutti S V."/>
        </authorList>
    </citation>
    <scope>NUCLEOTIDE SEQUENCE</scope>
</reference>
<sequence>MANTSVYRIAGPTTAIAVTTSSSTAVTITPKGNDQINYCGFLNTSTNVIAVNIAPTSAGAAVLPSAGSTSTSFVLGVSMSTPMVVAVPPDSFSVTTIGSTSSTLYVMPMSDQT</sequence>